<protein>
    <recommendedName>
        <fullName evidence="4">Holin</fullName>
    </recommendedName>
</protein>
<evidence type="ECO:0008006" key="4">
    <source>
        <dbReference type="Google" id="ProtNLM"/>
    </source>
</evidence>
<name>A0ABW6RAY3_9ACTN</name>
<evidence type="ECO:0000256" key="1">
    <source>
        <dbReference type="SAM" id="Phobius"/>
    </source>
</evidence>
<dbReference type="Proteomes" id="UP001601976">
    <property type="component" value="Unassembled WGS sequence"/>
</dbReference>
<dbReference type="RefSeq" id="WP_387893674.1">
    <property type="nucleotide sequence ID" value="NZ_JBIAPK010000001.1"/>
</dbReference>
<comment type="caution">
    <text evidence="2">The sequence shown here is derived from an EMBL/GenBank/DDBJ whole genome shotgun (WGS) entry which is preliminary data.</text>
</comment>
<dbReference type="EMBL" id="JBIAPK010000001">
    <property type="protein sequence ID" value="MFF3337817.1"/>
    <property type="molecule type" value="Genomic_DNA"/>
</dbReference>
<feature type="transmembrane region" description="Helical" evidence="1">
    <location>
        <begin position="36"/>
        <end position="57"/>
    </location>
</feature>
<organism evidence="2 3">
    <name type="scientific">Streptomyces flavidovirens</name>
    <dbReference type="NCBI Taxonomy" id="67298"/>
    <lineage>
        <taxon>Bacteria</taxon>
        <taxon>Bacillati</taxon>
        <taxon>Actinomycetota</taxon>
        <taxon>Actinomycetes</taxon>
        <taxon>Kitasatosporales</taxon>
        <taxon>Streptomycetaceae</taxon>
        <taxon>Streptomyces</taxon>
    </lineage>
</organism>
<keyword evidence="3" id="KW-1185">Reference proteome</keyword>
<keyword evidence="1" id="KW-1133">Transmembrane helix</keyword>
<keyword evidence="1" id="KW-0472">Membrane</keyword>
<keyword evidence="1" id="KW-0812">Transmembrane</keyword>
<evidence type="ECO:0000313" key="3">
    <source>
        <dbReference type="Proteomes" id="UP001601976"/>
    </source>
</evidence>
<accession>A0ABW6RAY3</accession>
<proteinExistence type="predicted"/>
<evidence type="ECO:0000313" key="2">
    <source>
        <dbReference type="EMBL" id="MFF3337817.1"/>
    </source>
</evidence>
<feature type="transmembrane region" description="Helical" evidence="1">
    <location>
        <begin position="12"/>
        <end position="30"/>
    </location>
</feature>
<gene>
    <name evidence="2" type="ORF">ACFYWW_03625</name>
</gene>
<reference evidence="2 3" key="1">
    <citation type="submission" date="2024-10" db="EMBL/GenBank/DDBJ databases">
        <title>The Natural Products Discovery Center: Release of the First 8490 Sequenced Strains for Exploring Actinobacteria Biosynthetic Diversity.</title>
        <authorList>
            <person name="Kalkreuter E."/>
            <person name="Kautsar S.A."/>
            <person name="Yang D."/>
            <person name="Bader C.D."/>
            <person name="Teijaro C.N."/>
            <person name="Fluegel L."/>
            <person name="Davis C.M."/>
            <person name="Simpson J.R."/>
            <person name="Lauterbach L."/>
            <person name="Steele A.D."/>
            <person name="Gui C."/>
            <person name="Meng S."/>
            <person name="Li G."/>
            <person name="Viehrig K."/>
            <person name="Ye F."/>
            <person name="Su P."/>
            <person name="Kiefer A.F."/>
            <person name="Nichols A."/>
            <person name="Cepeda A.J."/>
            <person name="Yan W."/>
            <person name="Fan B."/>
            <person name="Jiang Y."/>
            <person name="Adhikari A."/>
            <person name="Zheng C.-J."/>
            <person name="Schuster L."/>
            <person name="Cowan T.M."/>
            <person name="Smanski M.J."/>
            <person name="Chevrette M.G."/>
            <person name="De Carvalho L.P.S."/>
            <person name="Shen B."/>
        </authorList>
    </citation>
    <scope>NUCLEOTIDE SEQUENCE [LARGE SCALE GENOMIC DNA]</scope>
    <source>
        <strain evidence="2 3">NPDC003029</strain>
    </source>
</reference>
<sequence length="72" mass="7528">MGAGTPWWYRIPTRPLGIIVTCVVAIGIILSTPDIAIGGIVAAVLAGGCAGLLTQFVQGAAQARHDERERQE</sequence>